<accession>A0AAD8ZCI9</accession>
<name>A0AAD8ZCI9_9TELE</name>
<comment type="caution">
    <text evidence="2">The sequence shown here is derived from an EMBL/GenBank/DDBJ whole genome shotgun (WGS) entry which is preliminary data.</text>
</comment>
<gene>
    <name evidence="2" type="ORF">P4O66_010623</name>
</gene>
<proteinExistence type="predicted"/>
<feature type="region of interest" description="Disordered" evidence="1">
    <location>
        <begin position="461"/>
        <end position="482"/>
    </location>
</feature>
<dbReference type="Proteomes" id="UP001239994">
    <property type="component" value="Unassembled WGS sequence"/>
</dbReference>
<protein>
    <submittedName>
        <fullName evidence="2">Uncharacterized protein</fullName>
    </submittedName>
</protein>
<reference evidence="2" key="1">
    <citation type="submission" date="2023-03" db="EMBL/GenBank/DDBJ databases">
        <title>Electrophorus voltai genome.</title>
        <authorList>
            <person name="Bian C."/>
        </authorList>
    </citation>
    <scope>NUCLEOTIDE SEQUENCE</scope>
    <source>
        <strain evidence="2">CB-2022</strain>
        <tissue evidence="2">Muscle</tissue>
    </source>
</reference>
<evidence type="ECO:0000313" key="2">
    <source>
        <dbReference type="EMBL" id="KAK1795446.1"/>
    </source>
</evidence>
<sequence length="545" mass="59298">MATRLRVRWALVCNTPPFQPALGCETNFPDSRYDRCPPRRGINPGESGIRAMMASPSAWTCRVSVLRCTRALLPVHSLKQTRSLDEKAGMTTERVRGGGKERGGEREAEAGLITPCRCVNQMGLWIADLRVSISASGELQGKVSCLGEVMTGVRVSLQKKNELRCETSVRTPTGTNRSAGTCSQTAKKDVMAGCQLPACWCSDGMDFNKHKPRAVGGKVIKKTWGTCPVCGGLKSPGEVSFTRALHAHLRNKHGERERGGGFVSKLHSNPSSSTSSRRQGRVRQCESAAPVESERGLTGELIEGETAGVTECPDEELIIMITVLMRMMAGRAVCRRKTGKSPQGSGPSGGGALPWRWSDPFNWPNPSSDRIIKAPTDPGLMRTGRGRVDDVHSPLADVFGGDLRNYVATQSVHKHLLNQGVMTQIEKRSSGVVARGLPAVSRGAAQLLSAPQSAFDWHSLNRGTKAGSPRGGKQERPGSELARTHAPVCRYVSVAPLRTHISKSIVDMLYLHPLPWSLSLRLWQRGLLAQAFAVKENFDRENEQE</sequence>
<feature type="compositionally biased region" description="Low complexity" evidence="1">
    <location>
        <begin position="264"/>
        <end position="277"/>
    </location>
</feature>
<feature type="region of interest" description="Disordered" evidence="1">
    <location>
        <begin position="336"/>
        <end position="388"/>
    </location>
</feature>
<evidence type="ECO:0000256" key="1">
    <source>
        <dbReference type="SAM" id="MobiDB-lite"/>
    </source>
</evidence>
<evidence type="ECO:0000313" key="3">
    <source>
        <dbReference type="Proteomes" id="UP001239994"/>
    </source>
</evidence>
<organism evidence="2 3">
    <name type="scientific">Electrophorus voltai</name>
    <dbReference type="NCBI Taxonomy" id="2609070"/>
    <lineage>
        <taxon>Eukaryota</taxon>
        <taxon>Metazoa</taxon>
        <taxon>Chordata</taxon>
        <taxon>Craniata</taxon>
        <taxon>Vertebrata</taxon>
        <taxon>Euteleostomi</taxon>
        <taxon>Actinopterygii</taxon>
        <taxon>Neopterygii</taxon>
        <taxon>Teleostei</taxon>
        <taxon>Ostariophysi</taxon>
        <taxon>Gymnotiformes</taxon>
        <taxon>Gymnotoidei</taxon>
        <taxon>Gymnotidae</taxon>
        <taxon>Electrophorus</taxon>
    </lineage>
</organism>
<dbReference type="AlphaFoldDB" id="A0AAD8ZCI9"/>
<dbReference type="EMBL" id="JAROKS010000016">
    <property type="protein sequence ID" value="KAK1795446.1"/>
    <property type="molecule type" value="Genomic_DNA"/>
</dbReference>
<keyword evidence="3" id="KW-1185">Reference proteome</keyword>
<feature type="region of interest" description="Disordered" evidence="1">
    <location>
        <begin position="252"/>
        <end position="295"/>
    </location>
</feature>